<evidence type="ECO:0000256" key="1">
    <source>
        <dbReference type="SAM" id="Phobius"/>
    </source>
</evidence>
<dbReference type="OrthoDB" id="1757453at2"/>
<keyword evidence="1" id="KW-1133">Transmembrane helix</keyword>
<evidence type="ECO:0000313" key="4">
    <source>
        <dbReference type="Proteomes" id="UP000191448"/>
    </source>
</evidence>
<feature type="transmembrane region" description="Helical" evidence="1">
    <location>
        <begin position="6"/>
        <end position="27"/>
    </location>
</feature>
<dbReference type="Pfam" id="PF01464">
    <property type="entry name" value="SLT"/>
    <property type="match status" value="1"/>
</dbReference>
<evidence type="ECO:0000259" key="2">
    <source>
        <dbReference type="Pfam" id="PF01464"/>
    </source>
</evidence>
<dbReference type="EMBL" id="LTAY01000081">
    <property type="protein sequence ID" value="OPX46533.1"/>
    <property type="molecule type" value="Genomic_DNA"/>
</dbReference>
<reference evidence="3 4" key="1">
    <citation type="submission" date="2016-02" db="EMBL/GenBank/DDBJ databases">
        <title>Genome sequence of Clostridium thermobutyricum DSM 4928.</title>
        <authorList>
            <person name="Poehlein A."/>
            <person name="Daniel R."/>
        </authorList>
    </citation>
    <scope>NUCLEOTIDE SEQUENCE [LARGE SCALE GENOMIC DNA]</scope>
    <source>
        <strain evidence="3 4">DSM 4928</strain>
    </source>
</reference>
<dbReference type="InterPro" id="IPR008258">
    <property type="entry name" value="Transglycosylase_SLT_dom_1"/>
</dbReference>
<comment type="caution">
    <text evidence="3">The sequence shown here is derived from an EMBL/GenBank/DDBJ whole genome shotgun (WGS) entry which is preliminary data.</text>
</comment>
<dbReference type="RefSeq" id="WP_080023942.1">
    <property type="nucleotide sequence ID" value="NZ_LTAY01000081.1"/>
</dbReference>
<feature type="domain" description="Transglycosylase SLT" evidence="2">
    <location>
        <begin position="34"/>
        <end position="117"/>
    </location>
</feature>
<proteinExistence type="predicted"/>
<organism evidence="3 4">
    <name type="scientific">Clostridium thermobutyricum DSM 4928</name>
    <dbReference type="NCBI Taxonomy" id="1121339"/>
    <lineage>
        <taxon>Bacteria</taxon>
        <taxon>Bacillati</taxon>
        <taxon>Bacillota</taxon>
        <taxon>Clostridia</taxon>
        <taxon>Eubacteriales</taxon>
        <taxon>Clostridiaceae</taxon>
        <taxon>Clostridium</taxon>
    </lineage>
</organism>
<dbReference type="InterPro" id="IPR023346">
    <property type="entry name" value="Lysozyme-like_dom_sf"/>
</dbReference>
<sequence>MKKFINIIIIILILLVGVGIFVREVIFPIKDKKIIEKYAKEYNVKPELIASIIHFETDFNQIPYNNGKACGLMKLTAKTGKELAKEIGDKNFKPEEIVNNDKNIQLGTYYLSKSNGKSLRDLVGNWSIRNGVEKNSKIDMKDYAEKFYTKKIENREKIYKVLYFMF</sequence>
<keyword evidence="1" id="KW-0812">Transmembrane</keyword>
<gene>
    <name evidence="3" type="primary">emtA</name>
    <name evidence="3" type="ORF">CLTHE_27540</name>
</gene>
<keyword evidence="1" id="KW-0472">Membrane</keyword>
<accession>A0A1V4SRX0</accession>
<dbReference type="Proteomes" id="UP000191448">
    <property type="component" value="Unassembled WGS sequence"/>
</dbReference>
<dbReference type="AlphaFoldDB" id="A0A1V4SRX0"/>
<name>A0A1V4SRX0_9CLOT</name>
<evidence type="ECO:0000313" key="3">
    <source>
        <dbReference type="EMBL" id="OPX46533.1"/>
    </source>
</evidence>
<dbReference type="SUPFAM" id="SSF53955">
    <property type="entry name" value="Lysozyme-like"/>
    <property type="match status" value="1"/>
</dbReference>
<dbReference type="Gene3D" id="1.10.530.10">
    <property type="match status" value="1"/>
</dbReference>
<protein>
    <submittedName>
        <fullName evidence="3">Endo-type membrane-bound lytic murein transglycosylase A</fullName>
    </submittedName>
</protein>